<dbReference type="Proteomes" id="UP000178645">
    <property type="component" value="Unassembled WGS sequence"/>
</dbReference>
<sequence length="354" mass="38806">MRSIKELKNLEGKRALVRVDFNLPIKNGVIGDDFRIKKTLPTLEFLLGKGAALTLVTHLGKDGNASIEPVIKRFFKISKFSKDKIKFFPNVRKFPGEEKNDPEFAKELAREGDIYVNDAFPVSHRAHASIVGVPKYLPSYAGLQLEEEVKNLSIAFKNPEHPFLFILGGAKFSTKLPLIEKYLELADHVFIGGALANNFLKAQGYEVGKSLLDDSSYDLQKILTNKKVIVPEDVVVQSGDKLVSKELKDTQSDDAIVDIGEKTIKKLTPYIKDARLILWNGPLGKYEIGGEVGTKKILQLVADSEAKSIIGGGDTVALISQMSSEDKFTFVSTGGGATLDFLANGTLPGIKALQ</sequence>
<dbReference type="PANTHER" id="PTHR11406">
    <property type="entry name" value="PHOSPHOGLYCERATE KINASE"/>
    <property type="match status" value="1"/>
</dbReference>
<dbReference type="GO" id="GO:0006094">
    <property type="term" value="P:gluconeogenesis"/>
    <property type="evidence" value="ECO:0007669"/>
    <property type="project" value="TreeGrafter"/>
</dbReference>
<evidence type="ECO:0000313" key="11">
    <source>
        <dbReference type="Proteomes" id="UP000178645"/>
    </source>
</evidence>
<dbReference type="PANTHER" id="PTHR11406:SF23">
    <property type="entry name" value="PHOSPHOGLYCERATE KINASE 1, CHLOROPLASTIC-RELATED"/>
    <property type="match status" value="1"/>
</dbReference>
<evidence type="ECO:0000256" key="5">
    <source>
        <dbReference type="ARBA" id="ARBA00022777"/>
    </source>
</evidence>
<feature type="binding site" evidence="7">
    <location>
        <begin position="20"/>
        <end position="22"/>
    </location>
    <ligand>
        <name>substrate</name>
    </ligand>
</feature>
<evidence type="ECO:0000256" key="4">
    <source>
        <dbReference type="ARBA" id="ARBA00022741"/>
    </source>
</evidence>
<keyword evidence="5 9" id="KW-0418">Kinase</keyword>
<dbReference type="PIRSF" id="PIRSF000724">
    <property type="entry name" value="Pgk"/>
    <property type="match status" value="1"/>
</dbReference>
<dbReference type="InterPro" id="IPR036043">
    <property type="entry name" value="Phosphoglycerate_kinase_sf"/>
</dbReference>
<dbReference type="GO" id="GO:0005524">
    <property type="term" value="F:ATP binding"/>
    <property type="evidence" value="ECO:0007669"/>
    <property type="project" value="UniProtKB-KW"/>
</dbReference>
<dbReference type="EC" id="2.7.2.3" evidence="2 9"/>
<dbReference type="PRINTS" id="PR00477">
    <property type="entry name" value="PHGLYCKINASE"/>
</dbReference>
<feature type="binding site" evidence="7">
    <location>
        <begin position="58"/>
        <end position="61"/>
    </location>
    <ligand>
        <name>substrate</name>
    </ligand>
</feature>
<organism evidence="10 11">
    <name type="scientific">Candidatus Nomurabacteria bacterium RIFCSPLOWO2_12_FULL_44_11</name>
    <dbReference type="NCBI Taxonomy" id="1801796"/>
    <lineage>
        <taxon>Bacteria</taxon>
        <taxon>Candidatus Nomuraibacteriota</taxon>
    </lineage>
</organism>
<evidence type="ECO:0000256" key="6">
    <source>
        <dbReference type="ARBA" id="ARBA00022840"/>
    </source>
</evidence>
<dbReference type="InterPro" id="IPR015824">
    <property type="entry name" value="Phosphoglycerate_kinase_N"/>
</dbReference>
<dbReference type="GO" id="GO:0004618">
    <property type="term" value="F:phosphoglycerate kinase activity"/>
    <property type="evidence" value="ECO:0007669"/>
    <property type="project" value="UniProtKB-EC"/>
</dbReference>
<feature type="binding site" evidence="7">
    <location>
        <position position="92"/>
    </location>
    <ligand>
        <name>(2R)-3-phosphoglycerate</name>
        <dbReference type="ChEBI" id="CHEBI:58272"/>
    </ligand>
</feature>
<evidence type="ECO:0000256" key="7">
    <source>
        <dbReference type="PIRSR" id="PIRSR000724-1"/>
    </source>
</evidence>
<gene>
    <name evidence="10" type="ORF">A3G53_00680</name>
</gene>
<evidence type="ECO:0000256" key="3">
    <source>
        <dbReference type="ARBA" id="ARBA00022679"/>
    </source>
</evidence>
<dbReference type="AlphaFoldDB" id="A0A1F6Y4L5"/>
<dbReference type="GO" id="GO:0005829">
    <property type="term" value="C:cytosol"/>
    <property type="evidence" value="ECO:0007669"/>
    <property type="project" value="TreeGrafter"/>
</dbReference>
<dbReference type="SUPFAM" id="SSF53748">
    <property type="entry name" value="Phosphoglycerate kinase"/>
    <property type="match status" value="1"/>
</dbReference>
<feature type="binding site" evidence="8">
    <location>
        <position position="175"/>
    </location>
    <ligand>
        <name>ATP</name>
        <dbReference type="ChEBI" id="CHEBI:30616"/>
    </ligand>
</feature>
<comment type="catalytic activity">
    <reaction evidence="1 9">
        <text>(2R)-3-phosphoglycerate + ATP = (2R)-3-phospho-glyceroyl phosphate + ADP</text>
        <dbReference type="Rhea" id="RHEA:14801"/>
        <dbReference type="ChEBI" id="CHEBI:30616"/>
        <dbReference type="ChEBI" id="CHEBI:57604"/>
        <dbReference type="ChEBI" id="CHEBI:58272"/>
        <dbReference type="ChEBI" id="CHEBI:456216"/>
        <dbReference type="EC" id="2.7.2.3"/>
    </reaction>
</comment>
<keyword evidence="6 8" id="KW-0067">ATP-binding</keyword>
<dbReference type="Gene3D" id="3.40.50.1260">
    <property type="entry name" value="Phosphoglycerate kinase, N-terminal domain"/>
    <property type="match status" value="3"/>
</dbReference>
<dbReference type="Pfam" id="PF00162">
    <property type="entry name" value="PGK"/>
    <property type="match status" value="1"/>
</dbReference>
<dbReference type="GO" id="GO:0006096">
    <property type="term" value="P:glycolytic process"/>
    <property type="evidence" value="ECO:0007669"/>
    <property type="project" value="InterPro"/>
</dbReference>
<feature type="binding site" evidence="7">
    <location>
        <position position="125"/>
    </location>
    <ligand>
        <name>(2R)-3-phosphoglycerate</name>
        <dbReference type="ChEBI" id="CHEBI:58272"/>
    </ligand>
</feature>
<evidence type="ECO:0000256" key="1">
    <source>
        <dbReference type="ARBA" id="ARBA00000642"/>
    </source>
</evidence>
<comment type="caution">
    <text evidence="10">The sequence shown here is derived from an EMBL/GenBank/DDBJ whole genome shotgun (WGS) entry which is preliminary data.</text>
</comment>
<name>A0A1F6Y4L5_9BACT</name>
<reference evidence="10 11" key="1">
    <citation type="journal article" date="2016" name="Nat. Commun.">
        <title>Thousands of microbial genomes shed light on interconnected biogeochemical processes in an aquifer system.</title>
        <authorList>
            <person name="Anantharaman K."/>
            <person name="Brown C.T."/>
            <person name="Hug L.A."/>
            <person name="Sharon I."/>
            <person name="Castelle C.J."/>
            <person name="Probst A.J."/>
            <person name="Thomas B.C."/>
            <person name="Singh A."/>
            <person name="Wilkins M.J."/>
            <person name="Karaoz U."/>
            <person name="Brodie E.L."/>
            <person name="Williams K.H."/>
            <person name="Hubbard S.S."/>
            <person name="Banfield J.F."/>
        </authorList>
    </citation>
    <scope>NUCLEOTIDE SEQUENCE [LARGE SCALE GENOMIC DNA]</scope>
</reference>
<keyword evidence="4" id="KW-0547">Nucleotide-binding</keyword>
<accession>A0A1F6Y4L5</accession>
<evidence type="ECO:0000256" key="8">
    <source>
        <dbReference type="PIRSR" id="PIRSR000724-2"/>
    </source>
</evidence>
<dbReference type="EMBL" id="MFVU01000028">
    <property type="protein sequence ID" value="OGJ01314.1"/>
    <property type="molecule type" value="Genomic_DNA"/>
</dbReference>
<feature type="binding site" evidence="8">
    <location>
        <position position="287"/>
    </location>
    <ligand>
        <name>ATP</name>
        <dbReference type="ChEBI" id="CHEBI:30616"/>
    </ligand>
</feature>
<feature type="binding site" evidence="7">
    <location>
        <position position="35"/>
    </location>
    <ligand>
        <name>(2R)-3-phosphoglycerate</name>
        <dbReference type="ChEBI" id="CHEBI:58272"/>
    </ligand>
</feature>
<proteinExistence type="inferred from homology"/>
<dbReference type="InterPro" id="IPR001576">
    <property type="entry name" value="Phosphoglycerate_kinase"/>
</dbReference>
<dbReference type="GO" id="GO:0043531">
    <property type="term" value="F:ADP binding"/>
    <property type="evidence" value="ECO:0007669"/>
    <property type="project" value="TreeGrafter"/>
</dbReference>
<evidence type="ECO:0000256" key="9">
    <source>
        <dbReference type="RuleBase" id="RU000532"/>
    </source>
</evidence>
<evidence type="ECO:0000256" key="2">
    <source>
        <dbReference type="ARBA" id="ARBA00013061"/>
    </source>
</evidence>
<feature type="binding site" evidence="8">
    <location>
        <begin position="312"/>
        <end position="315"/>
    </location>
    <ligand>
        <name>ATP</name>
        <dbReference type="ChEBI" id="CHEBI:30616"/>
    </ligand>
</feature>
<evidence type="ECO:0000313" key="10">
    <source>
        <dbReference type="EMBL" id="OGJ01314.1"/>
    </source>
</evidence>
<protein>
    <recommendedName>
        <fullName evidence="2 9">Phosphoglycerate kinase</fullName>
        <ecNumber evidence="2 9">2.7.2.3</ecNumber>
    </recommendedName>
</protein>
<comment type="similarity">
    <text evidence="9">Belongs to the phosphoglycerate kinase family.</text>
</comment>
<keyword evidence="3 9" id="KW-0808">Transferase</keyword>